<evidence type="ECO:0000313" key="2">
    <source>
        <dbReference type="EMBL" id="MBP3963529.1"/>
    </source>
</evidence>
<comment type="caution">
    <text evidence="2">The sequence shown here is derived from an EMBL/GenBank/DDBJ whole genome shotgun (WGS) entry which is preliminary data.</text>
</comment>
<dbReference type="Gene3D" id="1.10.10.1150">
    <property type="entry name" value="Coenzyme PQQ synthesis protein D (PqqD)"/>
    <property type="match status" value="1"/>
</dbReference>
<gene>
    <name evidence="1" type="ORF">I8J30_03685</name>
    <name evidence="2" type="ORF">I8J30_12510</name>
</gene>
<dbReference type="EMBL" id="JAGKSP010000004">
    <property type="protein sequence ID" value="MBP3963529.1"/>
    <property type="molecule type" value="Genomic_DNA"/>
</dbReference>
<name>A0ABS5CC52_9BACL</name>
<protein>
    <submittedName>
        <fullName evidence="2">Lasso peptide biosynthesis PqqD family chaperone</fullName>
    </submittedName>
</protein>
<organism evidence="2 3">
    <name type="scientific">Paenibacillus lignilyticus</name>
    <dbReference type="NCBI Taxonomy" id="1172615"/>
    <lineage>
        <taxon>Bacteria</taxon>
        <taxon>Bacillati</taxon>
        <taxon>Bacillota</taxon>
        <taxon>Bacilli</taxon>
        <taxon>Bacillales</taxon>
        <taxon>Paenibacillaceae</taxon>
        <taxon>Paenibacillus</taxon>
    </lineage>
</organism>
<keyword evidence="3" id="KW-1185">Reference proteome</keyword>
<dbReference type="EMBL" id="JAGKSP010000001">
    <property type="protein sequence ID" value="MBP3961800.1"/>
    <property type="molecule type" value="Genomic_DNA"/>
</dbReference>
<evidence type="ECO:0000313" key="1">
    <source>
        <dbReference type="EMBL" id="MBP3961800.1"/>
    </source>
</evidence>
<proteinExistence type="predicted"/>
<dbReference type="Pfam" id="PF05402">
    <property type="entry name" value="PqqD"/>
    <property type="match status" value="1"/>
</dbReference>
<evidence type="ECO:0000313" key="3">
    <source>
        <dbReference type="Proteomes" id="UP000673394"/>
    </source>
</evidence>
<sequence length="100" mass="11313">MTNVNLAEQQIIQSPGSIVSDMNGEKVMFSIDSGKYYNLGMIGGRIWELLTSPITASQLVDKLLLEYNVTRAACEEQVEAFLRKMHQESLIEVRNLEAHR</sequence>
<accession>A0ABS5CC52</accession>
<dbReference type="InterPro" id="IPR041881">
    <property type="entry name" value="PqqD_sf"/>
</dbReference>
<dbReference type="RefSeq" id="WP_210655456.1">
    <property type="nucleotide sequence ID" value="NZ_JAGKSP010000001.1"/>
</dbReference>
<dbReference type="NCBIfam" id="NF033536">
    <property type="entry name" value="lasso_PqqD_Bac"/>
    <property type="match status" value="1"/>
</dbReference>
<reference evidence="2 3" key="1">
    <citation type="submission" date="2021-04" db="EMBL/GenBank/DDBJ databases">
        <title>Paenibacillus sp. DLE-14 whole genome sequence.</title>
        <authorList>
            <person name="Ham Y.J."/>
        </authorList>
    </citation>
    <scope>NUCLEOTIDE SEQUENCE [LARGE SCALE GENOMIC DNA]</scope>
    <source>
        <strain evidence="2 3">DLE-14</strain>
    </source>
</reference>
<dbReference type="InterPro" id="IPR008792">
    <property type="entry name" value="PQQD"/>
</dbReference>
<dbReference type="Proteomes" id="UP000673394">
    <property type="component" value="Unassembled WGS sequence"/>
</dbReference>